<dbReference type="Gene3D" id="3.30.420.40">
    <property type="match status" value="1"/>
</dbReference>
<gene>
    <name evidence="3" type="ordered locus">FSU_2714</name>
</gene>
<dbReference type="AlphaFoldDB" id="D9S6A7"/>
<evidence type="ECO:0000256" key="1">
    <source>
        <dbReference type="SAM" id="MobiDB-lite"/>
    </source>
</evidence>
<feature type="region of interest" description="Disordered" evidence="1">
    <location>
        <begin position="309"/>
        <end position="345"/>
    </location>
</feature>
<feature type="compositionally biased region" description="Low complexity" evidence="1">
    <location>
        <begin position="1"/>
        <end position="18"/>
    </location>
</feature>
<dbReference type="CDD" id="cd24054">
    <property type="entry name" value="ASKHA_NBD_AaPPX-GppA_MtPPX2-like"/>
    <property type="match status" value="1"/>
</dbReference>
<evidence type="ECO:0000313" key="4">
    <source>
        <dbReference type="Proteomes" id="UP000000517"/>
    </source>
</evidence>
<dbReference type="Gene3D" id="3.30.420.150">
    <property type="entry name" value="Exopolyphosphatase. Domain 2"/>
    <property type="match status" value="1"/>
</dbReference>
<evidence type="ECO:0000259" key="2">
    <source>
        <dbReference type="Pfam" id="PF02541"/>
    </source>
</evidence>
<dbReference type="SUPFAM" id="SSF53067">
    <property type="entry name" value="Actin-like ATPase domain"/>
    <property type="match status" value="2"/>
</dbReference>
<sequence>MLIAAFEDAPAAAPAESANLEKVETPAEAPANSETPAESSEAPVAPRKILVPKLQKVEVCRLGEDIYEHGKITPERIQELVNIMTKFRMDLHALGADLKAVAMTEAMRKATNPDEVIEAVEKAVWVKPRVITGEEEGKLTYRSVKEWHGEGNVTIDIGGGSTELSNGETTFSIPVGALKMFKAMGPIPGPEYKKFIKETFKDLSFKGMTKKPVYLIGGTGTALAMVFLNSQTFDYKAIEGLEISLADLEAVTTRITNLSKELRAMLPGLGNGRHEVIICGLFWLRSLLEKLRVETFKISTAGLRFGLLYPPEKEPEPKPKKRPAFLKKTDATSETAIPEQVGDGK</sequence>
<name>D9S6A7_FIBSS</name>
<dbReference type="PATRIC" id="fig|59374.8.peg.2600"/>
<feature type="region of interest" description="Disordered" evidence="1">
    <location>
        <begin position="1"/>
        <end position="44"/>
    </location>
</feature>
<evidence type="ECO:0000313" key="3">
    <source>
        <dbReference type="EMBL" id="ADL27090.1"/>
    </source>
</evidence>
<accession>D9S6A7</accession>
<dbReference type="Pfam" id="PF02541">
    <property type="entry name" value="Ppx-GppA"/>
    <property type="match status" value="1"/>
</dbReference>
<dbReference type="InterPro" id="IPR050273">
    <property type="entry name" value="GppA/Ppx_hydrolase"/>
</dbReference>
<feature type="domain" description="Ppx/GppA phosphatase N-terminal" evidence="2">
    <location>
        <begin position="60"/>
        <end position="309"/>
    </location>
</feature>
<dbReference type="STRING" id="59374.FSU_2714"/>
<dbReference type="EMBL" id="CP002158">
    <property type="protein sequence ID" value="ADL27090.1"/>
    <property type="molecule type" value="Genomic_DNA"/>
</dbReference>
<dbReference type="InterPro" id="IPR043129">
    <property type="entry name" value="ATPase_NBD"/>
</dbReference>
<dbReference type="InterPro" id="IPR003695">
    <property type="entry name" value="Ppx_GppA_N"/>
</dbReference>
<dbReference type="Proteomes" id="UP000000517">
    <property type="component" value="Chromosome"/>
</dbReference>
<proteinExistence type="predicted"/>
<dbReference type="PANTHER" id="PTHR30005:SF0">
    <property type="entry name" value="RETROGRADE REGULATION PROTEIN 2"/>
    <property type="match status" value="1"/>
</dbReference>
<protein>
    <submittedName>
        <fullName evidence="3">Phosphatase, Ppx/GppA family</fullName>
    </submittedName>
</protein>
<reference evidence="4" key="1">
    <citation type="submission" date="2010-08" db="EMBL/GenBank/DDBJ databases">
        <title>Complete sequence of Fibrobacter succinogenes subsp. succinogenes S85.</title>
        <authorList>
            <person name="Durkin A.S."/>
            <person name="Nelson K.E."/>
            <person name="Morrison M."/>
            <person name="Forsberg C.W."/>
            <person name="Wilson D.B."/>
            <person name="Russell J.B."/>
            <person name="Cann I.K.O."/>
            <person name="Mackie R.I."/>
            <person name="White B.A."/>
        </authorList>
    </citation>
    <scope>NUCLEOTIDE SEQUENCE [LARGE SCALE GENOMIC DNA]</scope>
    <source>
        <strain evidence="4">ATCC 19169 / S85</strain>
    </source>
</reference>
<dbReference type="HOGENOM" id="CLU_803507_0_0_0"/>
<dbReference type="eggNOG" id="COG0248">
    <property type="taxonomic scope" value="Bacteria"/>
</dbReference>
<dbReference type="PANTHER" id="PTHR30005">
    <property type="entry name" value="EXOPOLYPHOSPHATASE"/>
    <property type="match status" value="1"/>
</dbReference>
<dbReference type="GO" id="GO:0006357">
    <property type="term" value="P:regulation of transcription by RNA polymerase II"/>
    <property type="evidence" value="ECO:0007669"/>
    <property type="project" value="TreeGrafter"/>
</dbReference>
<organism evidence="3 4">
    <name type="scientific">Fibrobacter succinogenes (strain ATCC 19169 / S85)</name>
    <dbReference type="NCBI Taxonomy" id="59374"/>
    <lineage>
        <taxon>Bacteria</taxon>
        <taxon>Pseudomonadati</taxon>
        <taxon>Fibrobacterota</taxon>
        <taxon>Fibrobacteria</taxon>
        <taxon>Fibrobacterales</taxon>
        <taxon>Fibrobacteraceae</taxon>
        <taxon>Fibrobacter</taxon>
    </lineage>
</organism>
<dbReference type="KEGG" id="fsc:FSU_2714"/>